<dbReference type="PROSITE" id="PS50994">
    <property type="entry name" value="INTEGRASE"/>
    <property type="match status" value="1"/>
</dbReference>
<evidence type="ECO:0000313" key="2">
    <source>
        <dbReference type="EMBL" id="EJF52079.1"/>
    </source>
</evidence>
<dbReference type="SUPFAM" id="SSF48295">
    <property type="entry name" value="TrpR-like"/>
    <property type="match status" value="1"/>
</dbReference>
<dbReference type="GO" id="GO:0006313">
    <property type="term" value="P:DNA transposition"/>
    <property type="evidence" value="ECO:0007669"/>
    <property type="project" value="InterPro"/>
</dbReference>
<dbReference type="Gene3D" id="1.10.10.10">
    <property type="entry name" value="Winged helix-like DNA-binding domain superfamily/Winged helix DNA-binding domain"/>
    <property type="match status" value="1"/>
</dbReference>
<dbReference type="SUPFAM" id="SSF53098">
    <property type="entry name" value="Ribonuclease H-like"/>
    <property type="match status" value="1"/>
</dbReference>
<evidence type="ECO:0000259" key="1">
    <source>
        <dbReference type="PROSITE" id="PS50994"/>
    </source>
</evidence>
<dbReference type="InterPro" id="IPR050900">
    <property type="entry name" value="Transposase_IS3/IS150/IS904"/>
</dbReference>
<accession>J0NX52</accession>
<dbReference type="InterPro" id="IPR048020">
    <property type="entry name" value="Transpos_IS3"/>
</dbReference>
<dbReference type="InterPro" id="IPR025948">
    <property type="entry name" value="HTH-like_dom"/>
</dbReference>
<proteinExistence type="predicted"/>
<feature type="domain" description="Integrase catalytic" evidence="1">
    <location>
        <begin position="200"/>
        <end position="370"/>
    </location>
</feature>
<dbReference type="InterPro" id="IPR001584">
    <property type="entry name" value="Integrase_cat-core"/>
</dbReference>
<gene>
    <name evidence="2" type="ORF">SapgrDRAFT_0332</name>
</gene>
<dbReference type="InterPro" id="IPR010921">
    <property type="entry name" value="Trp_repressor/repl_initiator"/>
</dbReference>
<dbReference type="PANTHER" id="PTHR46889">
    <property type="entry name" value="TRANSPOSASE INSF FOR INSERTION SEQUENCE IS3B-RELATED"/>
    <property type="match status" value="1"/>
</dbReference>
<dbReference type="InterPro" id="IPR002514">
    <property type="entry name" value="Transposase_8"/>
</dbReference>
<name>J0NX52_9BACT</name>
<dbReference type="NCBIfam" id="NF033516">
    <property type="entry name" value="transpos_IS3"/>
    <property type="match status" value="1"/>
</dbReference>
<dbReference type="GO" id="GO:0004803">
    <property type="term" value="F:transposase activity"/>
    <property type="evidence" value="ECO:0007669"/>
    <property type="project" value="InterPro"/>
</dbReference>
<dbReference type="GO" id="GO:0015074">
    <property type="term" value="P:DNA integration"/>
    <property type="evidence" value="ECO:0007669"/>
    <property type="project" value="InterPro"/>
</dbReference>
<dbReference type="Pfam" id="PF00665">
    <property type="entry name" value="rve"/>
    <property type="match status" value="1"/>
</dbReference>
<dbReference type="Gene3D" id="3.30.420.10">
    <property type="entry name" value="Ribonuclease H-like superfamily/Ribonuclease H"/>
    <property type="match status" value="1"/>
</dbReference>
<dbReference type="InterPro" id="IPR012337">
    <property type="entry name" value="RNaseH-like_sf"/>
</dbReference>
<dbReference type="HOGENOM" id="CLU_027402_36_1_10"/>
<organism evidence="2 3">
    <name type="scientific">Saprospira grandis DSM 2844</name>
    <dbReference type="NCBI Taxonomy" id="694433"/>
    <lineage>
        <taxon>Bacteria</taxon>
        <taxon>Pseudomonadati</taxon>
        <taxon>Bacteroidota</taxon>
        <taxon>Saprospiria</taxon>
        <taxon>Saprospirales</taxon>
        <taxon>Saprospiraceae</taxon>
        <taxon>Saprospira</taxon>
    </lineage>
</organism>
<dbReference type="Proteomes" id="UP000005113">
    <property type="component" value="Unassembled WGS sequence"/>
</dbReference>
<dbReference type="GO" id="GO:0043565">
    <property type="term" value="F:sequence-specific DNA binding"/>
    <property type="evidence" value="ECO:0007669"/>
    <property type="project" value="InterPro"/>
</dbReference>
<dbReference type="AlphaFoldDB" id="J0NX52"/>
<dbReference type="PANTHER" id="PTHR46889:SF4">
    <property type="entry name" value="TRANSPOSASE INSO FOR INSERTION SEQUENCE ELEMENT IS911B-RELATED"/>
    <property type="match status" value="1"/>
</dbReference>
<dbReference type="EMBL" id="JH719942">
    <property type="protein sequence ID" value="EJF52079.1"/>
    <property type="molecule type" value="Genomic_DNA"/>
</dbReference>
<dbReference type="InterPro" id="IPR036388">
    <property type="entry name" value="WH-like_DNA-bd_sf"/>
</dbReference>
<dbReference type="Pfam" id="PF01527">
    <property type="entry name" value="HTH_Tnp_1"/>
    <property type="match status" value="1"/>
</dbReference>
<dbReference type="InterPro" id="IPR036397">
    <property type="entry name" value="RNaseH_sf"/>
</dbReference>
<dbReference type="Pfam" id="PF13276">
    <property type="entry name" value="HTH_21"/>
    <property type="match status" value="1"/>
</dbReference>
<evidence type="ECO:0000313" key="3">
    <source>
        <dbReference type="Proteomes" id="UP000005113"/>
    </source>
</evidence>
<sequence length="371" mass="43663">MRKKRRNFSSKFKAKVALEALKDQLTLAELATKYELHANQISAWKKELLANSFLLYEKKRGPKVDADEEKEARLYEQIGKLQFELDWLKKKIGECDEALRLSQIAVLEGLSIARQCELMSVSRSKYYYQAVGESAENLKLMRKIDEFHLSHPEWGYPRMTEYLRASGLICNRKRVARLMKKMNIRSVLPKPNTSLSAKSHKKYPYLLRGLKVSRSNEVWATDITYIPMQAGFMYLTVVMDWYSRYVLSWRISNSMDKRFCLEALDEAWKWGQPEIFNSDQGAQFTSLEFTSELLNRGIKISMDGKGRALDNVFVERLWWSVKYEHIYLRAYENGLDLHNGLKEYFNYYNNHRLHSSLGYKTPQDIFLQHLL</sequence>
<reference evidence="3" key="1">
    <citation type="journal article" date="2012" name="Stand. Genomic Sci.">
        <title>Permanent draft genome sequence of the gliding predator Saprospira grandis strain Sa g1 (= HR1).</title>
        <authorList>
            <person name="Mavromatis K."/>
            <person name="Chertkov O."/>
            <person name="Lapidus A."/>
            <person name="Nolan M."/>
            <person name="Lucas S."/>
            <person name="Tice H."/>
            <person name="Del Rio T.G."/>
            <person name="Cheng J.F."/>
            <person name="Han C."/>
            <person name="Tapia R."/>
            <person name="Bruce D."/>
            <person name="Goodwin L.A."/>
            <person name="Pitluck S."/>
            <person name="Huntemann M."/>
            <person name="Liolios K."/>
            <person name="Pagani I."/>
            <person name="Ivanova N."/>
            <person name="Mikhailova N."/>
            <person name="Pati A."/>
            <person name="Chen A."/>
            <person name="Palaniappan K."/>
            <person name="Land M."/>
            <person name="Brambilla E.M."/>
            <person name="Rohde M."/>
            <person name="Spring S."/>
            <person name="Goker M."/>
            <person name="Detter J.C."/>
            <person name="Bristow J."/>
            <person name="Eisen J.A."/>
            <person name="Markowitz V."/>
            <person name="Hugenholtz P."/>
            <person name="Kyrpides N.C."/>
            <person name="Klenk H.P."/>
            <person name="Woyke T."/>
        </authorList>
    </citation>
    <scope>NUCLEOTIDE SEQUENCE [LARGE SCALE GENOMIC DNA]</scope>
    <source>
        <strain evidence="3">DSM 2844</strain>
    </source>
</reference>
<protein>
    <submittedName>
        <fullName evidence="2">Transposase</fullName>
    </submittedName>
</protein>